<dbReference type="Proteomes" id="UP001600064">
    <property type="component" value="Unassembled WGS sequence"/>
</dbReference>
<reference evidence="4 5" key="1">
    <citation type="journal article" date="2024" name="Commun. Biol.">
        <title>Comparative genomic analysis of thermophilic fungi reveals convergent evolutionary adaptations and gene losses.</title>
        <authorList>
            <person name="Steindorff A.S."/>
            <person name="Aguilar-Pontes M.V."/>
            <person name="Robinson A.J."/>
            <person name="Andreopoulos B."/>
            <person name="LaButti K."/>
            <person name="Kuo A."/>
            <person name="Mondo S."/>
            <person name="Riley R."/>
            <person name="Otillar R."/>
            <person name="Haridas S."/>
            <person name="Lipzen A."/>
            <person name="Grimwood J."/>
            <person name="Schmutz J."/>
            <person name="Clum A."/>
            <person name="Reid I.D."/>
            <person name="Moisan M.C."/>
            <person name="Butler G."/>
            <person name="Nguyen T.T.M."/>
            <person name="Dewar K."/>
            <person name="Conant G."/>
            <person name="Drula E."/>
            <person name="Henrissat B."/>
            <person name="Hansel C."/>
            <person name="Singer S."/>
            <person name="Hutchinson M.I."/>
            <person name="de Vries R.P."/>
            <person name="Natvig D.O."/>
            <person name="Powell A.J."/>
            <person name="Tsang A."/>
            <person name="Grigoriev I.V."/>
        </authorList>
    </citation>
    <scope>NUCLEOTIDE SEQUENCE [LARGE SCALE GENOMIC DNA]</scope>
    <source>
        <strain evidence="4 5">ATCC 22073</strain>
    </source>
</reference>
<feature type="coiled-coil region" evidence="1">
    <location>
        <begin position="463"/>
        <end position="497"/>
    </location>
</feature>
<feature type="coiled-coil region" evidence="1">
    <location>
        <begin position="1153"/>
        <end position="1222"/>
    </location>
</feature>
<dbReference type="EMBL" id="JAZGUE010000002">
    <property type="protein sequence ID" value="KAL2270177.1"/>
    <property type="molecule type" value="Genomic_DNA"/>
</dbReference>
<feature type="compositionally biased region" description="Low complexity" evidence="2">
    <location>
        <begin position="397"/>
        <end position="411"/>
    </location>
</feature>
<dbReference type="PANTHER" id="PTHR18887:SF5">
    <property type="entry name" value="GOLGIN SUBFAMILY B MEMBER 1-LIKE"/>
    <property type="match status" value="1"/>
</dbReference>
<comment type="caution">
    <text evidence="4">The sequence shown here is derived from an EMBL/GenBank/DDBJ whole genome shotgun (WGS) entry which is preliminary data.</text>
</comment>
<feature type="domain" description="DUF7603" evidence="3">
    <location>
        <begin position="918"/>
        <end position="1026"/>
    </location>
</feature>
<feature type="compositionally biased region" description="Low complexity" evidence="2">
    <location>
        <begin position="251"/>
        <end position="261"/>
    </location>
</feature>
<proteinExistence type="predicted"/>
<feature type="region of interest" description="Disordered" evidence="2">
    <location>
        <begin position="715"/>
        <end position="737"/>
    </location>
</feature>
<feature type="compositionally biased region" description="Low complexity" evidence="2">
    <location>
        <begin position="16"/>
        <end position="40"/>
    </location>
</feature>
<dbReference type="InterPro" id="IPR056023">
    <property type="entry name" value="DUF7603"/>
</dbReference>
<dbReference type="InterPro" id="IPR026202">
    <property type="entry name" value="GOLGB1"/>
</dbReference>
<name>A0ABR4DIR9_9PEZI</name>
<sequence>MNVTMAAPKVLAEMMPSSSSPSSSPVSPSAPTSTRPTAVALLPAVPELSEPDTLPAASSEVVRVSDGSPPVRSGPHAPAPPYHHHHHLLSREALETFETLAHRGSSPEPSSAVAKASPLPSPRPARSLSLAQLSGPVKRKPLSATASPVAVRFSKGPAAYADLLEDLPRPEQRFARSFSVDSPTLYDFPSERALLPAVVPVAFATPTPSALSVAEWSASLEPSSEPSSPASVVSSIDPAKGAEDVQFRNTAAHHPAAAPTASIPPPTPAEDKLLSAETASIATRDSASPYEIDDLYSVPDSPRSADDEDKSAAAAADSSTTKTMSVFSRKPPPPHLNLQSITKEDEPAVPATASPLDPSYLNNKPLPKSPASSKLSAFFGWATSPSPSGATDYSDQSFSPLPSPESSPKRPTTAGTESYQARPISTPPQAPPHGAGSNSLQYCEQYLQTPPVENSRATPLGELEEMEDELKAISAELASSIRREMDLEDLVERLQEQINNPQAPGRRTSDYFSDSGYSSARFSDYDQTKEEISQIQRRAEQEKARLRLELTNKLQEERSRRRVLDQQIQELSKKASQFDAAQHDNADVSDRIKELESTCEDLRRRLSEEATAKNSLEDLLGVLRTELQATSNERDNLRDEVVPQLRSRVEGLEAQAAEQAKLAYDTSKLQQELQLLRSKNAELMLQQQQPPQPQPQTAAVRSSVSLGRSASISYRSSRAQSITRSNSTAAPRAPEPRDVLAERLKDVEAQRDALHTALKSLLERQELQNRENAKRIRQLEMERDRLLSQSPKKAGYEREVSKLRDEIAILRRRAEDAIEQKWQVEKGLAGLKMDLDRAEGEIASLRSLLKEKDILIPDAIGRPGSSYSVYSTASNAEPISSESLERAYHDLQAAYTDALERIKALEECTRPDEKTQLAMQRLEHSLASAVSDRDLARSEADAYHKQVESLQAAEKQHVDAERDLATQLEESARRIEDLAHQVRTQLEANASLRARLADTIARGEAEQRINTQRIARLQKRLRQLEEQVVAAQSAAEDRVHRHEEELAALKAAHNDQLQRLRDASGGLKSPRAFPPKSPLSPMFALRSPGARSVGSPAARDRLSIPQGGLLSPGITRSVPSSPRLAPAFRRGSTSPSNPDLSLSADAAALAAAEEDTAAQVEQLKRRVAELEGALASADAEMQEVVQRMSEAQIEVLRLQEERDEAARETRRLRRELEAEKMNAFEGRFRTLSTEVR</sequence>
<feature type="coiled-coil region" evidence="1">
    <location>
        <begin position="744"/>
        <end position="855"/>
    </location>
</feature>
<gene>
    <name evidence="4" type="ORF">VTJ83DRAFT_2361</name>
</gene>
<feature type="region of interest" description="Disordered" evidence="2">
    <location>
        <begin position="100"/>
        <end position="127"/>
    </location>
</feature>
<evidence type="ECO:0000313" key="5">
    <source>
        <dbReference type="Proteomes" id="UP001600064"/>
    </source>
</evidence>
<evidence type="ECO:0000256" key="1">
    <source>
        <dbReference type="SAM" id="Coils"/>
    </source>
</evidence>
<dbReference type="PANTHER" id="PTHR18887">
    <property type="entry name" value="GOLGI-ASSOCIATED PROTEIN GCP360-RELATED"/>
    <property type="match status" value="1"/>
</dbReference>
<dbReference type="Pfam" id="PF24554">
    <property type="entry name" value="DUF7603"/>
    <property type="match status" value="1"/>
</dbReference>
<evidence type="ECO:0000256" key="2">
    <source>
        <dbReference type="SAM" id="MobiDB-lite"/>
    </source>
</evidence>
<feature type="region of interest" description="Disordered" evidence="2">
    <location>
        <begin position="251"/>
        <end position="442"/>
    </location>
</feature>
<evidence type="ECO:0000313" key="4">
    <source>
        <dbReference type="EMBL" id="KAL2270177.1"/>
    </source>
</evidence>
<feature type="compositionally biased region" description="Polar residues" evidence="2">
    <location>
        <begin position="277"/>
        <end position="286"/>
    </location>
</feature>
<evidence type="ECO:0000259" key="3">
    <source>
        <dbReference type="Pfam" id="PF24554"/>
    </source>
</evidence>
<feature type="coiled-coil region" evidence="1">
    <location>
        <begin position="933"/>
        <end position="1063"/>
    </location>
</feature>
<feature type="region of interest" description="Disordered" evidence="2">
    <location>
        <begin position="1"/>
        <end position="84"/>
    </location>
</feature>
<keyword evidence="1" id="KW-0175">Coiled coil</keyword>
<organism evidence="4 5">
    <name type="scientific">Remersonia thermophila</name>
    <dbReference type="NCBI Taxonomy" id="72144"/>
    <lineage>
        <taxon>Eukaryota</taxon>
        <taxon>Fungi</taxon>
        <taxon>Dikarya</taxon>
        <taxon>Ascomycota</taxon>
        <taxon>Pezizomycotina</taxon>
        <taxon>Sordariomycetes</taxon>
        <taxon>Sordariomycetidae</taxon>
        <taxon>Sordariales</taxon>
        <taxon>Sordariales incertae sedis</taxon>
        <taxon>Remersonia</taxon>
    </lineage>
</organism>
<protein>
    <recommendedName>
        <fullName evidence="3">DUF7603 domain-containing protein</fullName>
    </recommendedName>
</protein>
<dbReference type="GeneID" id="98123267"/>
<feature type="compositionally biased region" description="Low complexity" evidence="2">
    <location>
        <begin position="364"/>
        <end position="377"/>
    </location>
</feature>
<dbReference type="RefSeq" id="XP_070868901.1">
    <property type="nucleotide sequence ID" value="XM_071008623.1"/>
</dbReference>
<feature type="coiled-coil region" evidence="1">
    <location>
        <begin position="525"/>
        <end position="640"/>
    </location>
</feature>
<feature type="region of interest" description="Disordered" evidence="2">
    <location>
        <begin position="1086"/>
        <end position="1140"/>
    </location>
</feature>
<feature type="compositionally biased region" description="Polar residues" evidence="2">
    <location>
        <begin position="383"/>
        <end position="396"/>
    </location>
</feature>
<accession>A0ABR4DIR9</accession>
<keyword evidence="5" id="KW-1185">Reference proteome</keyword>